<evidence type="ECO:0000313" key="5">
    <source>
        <dbReference type="Proteomes" id="UP000829196"/>
    </source>
</evidence>
<sequence>MALTLGNTTVPIQAISCSHGCSKSLGFKSSRVVLPSVLERSRKLLICSKQAGNGNEVSPDEDLEVSSRLGRISFPSRFLFGASTAAFQVEGSAFGGRGECIWTTFCKKYPEKIADRSNGDIACDSYHRYKEDVELLADLGMDAYRFSISWPRILPNGRGKVNPEGIQYYKNLIDELHDYGIEPFVTLFHWDLPQALEDEYGGFLDKRIVEDFKNFAKLCYEEFGDKVKNWITINEPLTFSTLGYGEGILAPGRCTQGLPNLSCPAGGDSLREPYIVSHNILLAHSEAARLYKDEYQAKQQGKVGISLPTNWFEPYDNNPTDKEAQKRALEFNLGWFMDPLEYGDYPFSMRSLVKERLPVFSAKESEKLKGSYDFIGLNYYTARYAQSVPFPAKLQTYNDDIYANILDEKNGVPIEHAEPGSWINVYPRGLRELLLYIKERYNNPAIYITENGVLEKDMNLPVSEAVVDPHRTEYLTLHLHELTEALRLEANVKGYFTWSLLDNFEWNSGYTSRLGLHYIDFKDKTLKKNSEGELIVPDRTRTKKNSALWFKRFLNIKRKAGMTFGPKIE</sequence>
<dbReference type="Pfam" id="PF00232">
    <property type="entry name" value="Glyco_hydro_1"/>
    <property type="match status" value="1"/>
</dbReference>
<dbReference type="InterPro" id="IPR017853">
    <property type="entry name" value="GH"/>
</dbReference>
<evidence type="ECO:0000256" key="2">
    <source>
        <dbReference type="ARBA" id="ARBA00022801"/>
    </source>
</evidence>
<proteinExistence type="inferred from homology"/>
<dbReference type="AlphaFoldDB" id="A0A8T3C8M7"/>
<dbReference type="GO" id="GO:0005975">
    <property type="term" value="P:carbohydrate metabolic process"/>
    <property type="evidence" value="ECO:0007669"/>
    <property type="project" value="InterPro"/>
</dbReference>
<dbReference type="EMBL" id="JAGYWB010000003">
    <property type="protein sequence ID" value="KAI0527462.1"/>
    <property type="molecule type" value="Genomic_DNA"/>
</dbReference>
<gene>
    <name evidence="4" type="ORF">KFK09_003063</name>
</gene>
<dbReference type="GO" id="GO:0008422">
    <property type="term" value="F:beta-glucosidase activity"/>
    <property type="evidence" value="ECO:0007669"/>
    <property type="project" value="TreeGrafter"/>
</dbReference>
<dbReference type="Gene3D" id="3.20.20.80">
    <property type="entry name" value="Glycosidases"/>
    <property type="match status" value="1"/>
</dbReference>
<protein>
    <recommendedName>
        <fullName evidence="6">Beta-glucosidase</fullName>
    </recommendedName>
</protein>
<name>A0A8T3C8M7_DENNO</name>
<comment type="similarity">
    <text evidence="1 3">Belongs to the glycosyl hydrolase 1 family.</text>
</comment>
<dbReference type="SMR" id="A0A8T3C8M7"/>
<evidence type="ECO:0000256" key="3">
    <source>
        <dbReference type="RuleBase" id="RU003690"/>
    </source>
</evidence>
<dbReference type="InterPro" id="IPR001360">
    <property type="entry name" value="Glyco_hydro_1"/>
</dbReference>
<dbReference type="InterPro" id="IPR033132">
    <property type="entry name" value="GH_1_N_CS"/>
</dbReference>
<dbReference type="PANTHER" id="PTHR10353:SF154">
    <property type="entry name" value="BETA-GLUCOSIDASE 9-RELATED"/>
    <property type="match status" value="1"/>
</dbReference>
<keyword evidence="5" id="KW-1185">Reference proteome</keyword>
<dbReference type="PANTHER" id="PTHR10353">
    <property type="entry name" value="GLYCOSYL HYDROLASE"/>
    <property type="match status" value="1"/>
</dbReference>
<evidence type="ECO:0008006" key="6">
    <source>
        <dbReference type="Google" id="ProtNLM"/>
    </source>
</evidence>
<dbReference type="PRINTS" id="PR00131">
    <property type="entry name" value="GLHYDRLASE1"/>
</dbReference>
<accession>A0A8T3C8M7</accession>
<evidence type="ECO:0000256" key="1">
    <source>
        <dbReference type="ARBA" id="ARBA00010838"/>
    </source>
</evidence>
<dbReference type="Proteomes" id="UP000829196">
    <property type="component" value="Unassembled WGS sequence"/>
</dbReference>
<reference evidence="4" key="1">
    <citation type="journal article" date="2022" name="Front. Genet.">
        <title>Chromosome-Scale Assembly of the Dendrobium nobile Genome Provides Insights Into the Molecular Mechanism of the Biosynthesis of the Medicinal Active Ingredient of Dendrobium.</title>
        <authorList>
            <person name="Xu Q."/>
            <person name="Niu S.-C."/>
            <person name="Li K.-L."/>
            <person name="Zheng P.-J."/>
            <person name="Zhang X.-J."/>
            <person name="Jia Y."/>
            <person name="Liu Y."/>
            <person name="Niu Y.-X."/>
            <person name="Yu L.-H."/>
            <person name="Chen D.-F."/>
            <person name="Zhang G.-Q."/>
        </authorList>
    </citation>
    <scope>NUCLEOTIDE SEQUENCE</scope>
    <source>
        <tissue evidence="4">Leaf</tissue>
    </source>
</reference>
<dbReference type="PROSITE" id="PS00653">
    <property type="entry name" value="GLYCOSYL_HYDROL_F1_2"/>
    <property type="match status" value="1"/>
</dbReference>
<keyword evidence="2" id="KW-0378">Hydrolase</keyword>
<evidence type="ECO:0000313" key="4">
    <source>
        <dbReference type="EMBL" id="KAI0527462.1"/>
    </source>
</evidence>
<comment type="caution">
    <text evidence="4">The sequence shown here is derived from an EMBL/GenBank/DDBJ whole genome shotgun (WGS) entry which is preliminary data.</text>
</comment>
<organism evidence="4 5">
    <name type="scientific">Dendrobium nobile</name>
    <name type="common">Orchid</name>
    <dbReference type="NCBI Taxonomy" id="94219"/>
    <lineage>
        <taxon>Eukaryota</taxon>
        <taxon>Viridiplantae</taxon>
        <taxon>Streptophyta</taxon>
        <taxon>Embryophyta</taxon>
        <taxon>Tracheophyta</taxon>
        <taxon>Spermatophyta</taxon>
        <taxon>Magnoliopsida</taxon>
        <taxon>Liliopsida</taxon>
        <taxon>Asparagales</taxon>
        <taxon>Orchidaceae</taxon>
        <taxon>Epidendroideae</taxon>
        <taxon>Malaxideae</taxon>
        <taxon>Dendrobiinae</taxon>
        <taxon>Dendrobium</taxon>
    </lineage>
</organism>
<dbReference type="SUPFAM" id="SSF51445">
    <property type="entry name" value="(Trans)glycosidases"/>
    <property type="match status" value="1"/>
</dbReference>
<dbReference type="FunFam" id="3.20.20.80:FF:000041">
    <property type="entry name" value="Beta-glucosidase 7"/>
    <property type="match status" value="1"/>
</dbReference>
<dbReference type="OrthoDB" id="774279at2759"/>